<reference evidence="1" key="1">
    <citation type="journal article" date="2022" name="IScience">
        <title>Evolution of zygomycete secretomes and the origins of terrestrial fungal ecologies.</title>
        <authorList>
            <person name="Chang Y."/>
            <person name="Wang Y."/>
            <person name="Mondo S."/>
            <person name="Ahrendt S."/>
            <person name="Andreopoulos W."/>
            <person name="Barry K."/>
            <person name="Beard J."/>
            <person name="Benny G.L."/>
            <person name="Blankenship S."/>
            <person name="Bonito G."/>
            <person name="Cuomo C."/>
            <person name="Desiro A."/>
            <person name="Gervers K.A."/>
            <person name="Hundley H."/>
            <person name="Kuo A."/>
            <person name="LaButti K."/>
            <person name="Lang B.F."/>
            <person name="Lipzen A."/>
            <person name="O'Donnell K."/>
            <person name="Pangilinan J."/>
            <person name="Reynolds N."/>
            <person name="Sandor L."/>
            <person name="Smith M.E."/>
            <person name="Tsang A."/>
            <person name="Grigoriev I.V."/>
            <person name="Stajich J.E."/>
            <person name="Spatafora J.W."/>
        </authorList>
    </citation>
    <scope>NUCLEOTIDE SEQUENCE</scope>
    <source>
        <strain evidence="1">RSA 2281</strain>
    </source>
</reference>
<reference evidence="1" key="2">
    <citation type="submission" date="2023-02" db="EMBL/GenBank/DDBJ databases">
        <authorList>
            <consortium name="DOE Joint Genome Institute"/>
            <person name="Mondo S.J."/>
            <person name="Chang Y."/>
            <person name="Wang Y."/>
            <person name="Ahrendt S."/>
            <person name="Andreopoulos W."/>
            <person name="Barry K."/>
            <person name="Beard J."/>
            <person name="Benny G.L."/>
            <person name="Blankenship S."/>
            <person name="Bonito G."/>
            <person name="Cuomo C."/>
            <person name="Desiro A."/>
            <person name="Gervers K.A."/>
            <person name="Hundley H."/>
            <person name="Kuo A."/>
            <person name="LaButti K."/>
            <person name="Lang B.F."/>
            <person name="Lipzen A."/>
            <person name="O'Donnell K."/>
            <person name="Pangilinan J."/>
            <person name="Reynolds N."/>
            <person name="Sandor L."/>
            <person name="Smith M.W."/>
            <person name="Tsang A."/>
            <person name="Grigoriev I.V."/>
            <person name="Stajich J.E."/>
            <person name="Spatafora J.W."/>
        </authorList>
    </citation>
    <scope>NUCLEOTIDE SEQUENCE</scope>
    <source>
        <strain evidence="1">RSA 2281</strain>
    </source>
</reference>
<gene>
    <name evidence="1" type="ORF">BDA99DRAFT_529505</name>
</gene>
<dbReference type="Proteomes" id="UP001209540">
    <property type="component" value="Unassembled WGS sequence"/>
</dbReference>
<organism evidence="1 2">
    <name type="scientific">Phascolomyces articulosus</name>
    <dbReference type="NCBI Taxonomy" id="60185"/>
    <lineage>
        <taxon>Eukaryota</taxon>
        <taxon>Fungi</taxon>
        <taxon>Fungi incertae sedis</taxon>
        <taxon>Mucoromycota</taxon>
        <taxon>Mucoromycotina</taxon>
        <taxon>Mucoromycetes</taxon>
        <taxon>Mucorales</taxon>
        <taxon>Lichtheimiaceae</taxon>
        <taxon>Phascolomyces</taxon>
    </lineage>
</organism>
<sequence>MPKANDNDHKFKKDIKKGMTSMMKANRLLMKQVSDLHQEVTKLQDIIHNNCSEEPMLSIPLSRYLIVKSNVIKGNNTKLYLALEDIGNQFFGHSNWDKSFLPSYIEKLDKFAYNVCVYVGGLYKVYNNEGWSKSPKEGRKLAVRMVEANGRAVDSGMMTAPSSANHALGSGIINERYVFFIPV</sequence>
<name>A0AAD5P8L0_9FUNG</name>
<comment type="caution">
    <text evidence="1">The sequence shown here is derived from an EMBL/GenBank/DDBJ whole genome shotgun (WGS) entry which is preliminary data.</text>
</comment>
<proteinExistence type="predicted"/>
<dbReference type="AlphaFoldDB" id="A0AAD5P8L0"/>
<dbReference type="EMBL" id="JAIXMP010000063">
    <property type="protein sequence ID" value="KAI9244137.1"/>
    <property type="molecule type" value="Genomic_DNA"/>
</dbReference>
<protein>
    <submittedName>
        <fullName evidence="1">Uncharacterized protein</fullName>
    </submittedName>
</protein>
<accession>A0AAD5P8L0</accession>
<evidence type="ECO:0000313" key="2">
    <source>
        <dbReference type="Proteomes" id="UP001209540"/>
    </source>
</evidence>
<evidence type="ECO:0000313" key="1">
    <source>
        <dbReference type="EMBL" id="KAI9244137.1"/>
    </source>
</evidence>
<keyword evidence="2" id="KW-1185">Reference proteome</keyword>